<dbReference type="PROSITE" id="PS50931">
    <property type="entry name" value="HTH_LYSR"/>
    <property type="match status" value="1"/>
</dbReference>
<dbReference type="InterPro" id="IPR036390">
    <property type="entry name" value="WH_DNA-bd_sf"/>
</dbReference>
<dbReference type="InterPro" id="IPR005119">
    <property type="entry name" value="LysR_subst-bd"/>
</dbReference>
<evidence type="ECO:0000259" key="6">
    <source>
        <dbReference type="PROSITE" id="PS50931"/>
    </source>
</evidence>
<reference evidence="8" key="1">
    <citation type="journal article" date="2010" name="BMC Genomics">
        <title>A genomic perspective on the potential of Actinobacillus succinogenes for industrial succinate production.</title>
        <authorList>
            <person name="McKinlay J.B."/>
            <person name="Laivenieks M."/>
            <person name="Schindler B.D."/>
            <person name="McKinlay A.A."/>
            <person name="Siddaramappa S."/>
            <person name="Challacombe J.F."/>
            <person name="Lowry S.R."/>
            <person name="Clum A."/>
            <person name="Lapidus A.L."/>
            <person name="Burkhart K.B."/>
            <person name="Harkins V."/>
            <person name="Vieille C."/>
        </authorList>
    </citation>
    <scope>NUCLEOTIDE SEQUENCE [LARGE SCALE GENOMIC DNA]</scope>
    <source>
        <strain evidence="8">ATCC 55618 / DSM 22257 / CCUG 43843 / 130Z</strain>
    </source>
</reference>
<accession>A6VNY1</accession>
<evidence type="ECO:0000313" key="8">
    <source>
        <dbReference type="Proteomes" id="UP000001114"/>
    </source>
</evidence>
<dbReference type="SUPFAM" id="SSF53850">
    <property type="entry name" value="Periplasmic binding protein-like II"/>
    <property type="match status" value="1"/>
</dbReference>
<keyword evidence="8" id="KW-1185">Reference proteome</keyword>
<evidence type="ECO:0000256" key="2">
    <source>
        <dbReference type="ARBA" id="ARBA00023015"/>
    </source>
</evidence>
<dbReference type="eggNOG" id="COG0583">
    <property type="taxonomic scope" value="Bacteria"/>
</dbReference>
<dbReference type="OrthoDB" id="5526340at2"/>
<dbReference type="PANTHER" id="PTHR30537">
    <property type="entry name" value="HTH-TYPE TRANSCRIPTIONAL REGULATOR"/>
    <property type="match status" value="1"/>
</dbReference>
<evidence type="ECO:0000256" key="3">
    <source>
        <dbReference type="ARBA" id="ARBA00023125"/>
    </source>
</evidence>
<dbReference type="Proteomes" id="UP000001114">
    <property type="component" value="Chromosome"/>
</dbReference>
<dbReference type="InterPro" id="IPR058163">
    <property type="entry name" value="LysR-type_TF_proteobact-type"/>
</dbReference>
<feature type="transmembrane region" description="Helical" evidence="5">
    <location>
        <begin position="212"/>
        <end position="234"/>
    </location>
</feature>
<dbReference type="Gene3D" id="3.40.190.10">
    <property type="entry name" value="Periplasmic binding protein-like II"/>
    <property type="match status" value="2"/>
</dbReference>
<evidence type="ECO:0000256" key="1">
    <source>
        <dbReference type="ARBA" id="ARBA00009437"/>
    </source>
</evidence>
<dbReference type="SUPFAM" id="SSF46785">
    <property type="entry name" value="Winged helix' DNA-binding domain"/>
    <property type="match status" value="1"/>
</dbReference>
<dbReference type="STRING" id="339671.Asuc_1318"/>
<dbReference type="PRINTS" id="PR00039">
    <property type="entry name" value="HTHLYSR"/>
</dbReference>
<dbReference type="Pfam" id="PF00126">
    <property type="entry name" value="HTH_1"/>
    <property type="match status" value="1"/>
</dbReference>
<sequence length="292" mass="33620">MINKISLNALKFFYRVAKCNSVTQAAEQLFVSQSAVSKQLKNLEELLKTALFERVGKTLQLTEQGKQLYACCEEIFPKLNHCLHDIAGSTSANKPLVVSCEPTICMKWLIPRLQTFNALGHGFDVVVLAGGGQVDFAYKHIDLAIRRNDFIFDNRFFTEKLGDEYIIAIDHPHHQTQKLLLSTSRPNFPEQLHQYQWQNDKFLAYPRQYFEHFYLCIEAVMAGLGMTIASFFMVEKELDYRFVKAVSQPVHDGSAYYLLSDSPFTHDPRKTVFKQWLQAEFRKTCEKAANKT</sequence>
<dbReference type="Gene3D" id="1.10.10.10">
    <property type="entry name" value="Winged helix-like DNA-binding domain superfamily/Winged helix DNA-binding domain"/>
    <property type="match status" value="1"/>
</dbReference>
<keyword evidence="2" id="KW-0805">Transcription regulation</keyword>
<dbReference type="GO" id="GO:0043565">
    <property type="term" value="F:sequence-specific DNA binding"/>
    <property type="evidence" value="ECO:0007669"/>
    <property type="project" value="TreeGrafter"/>
</dbReference>
<dbReference type="GO" id="GO:0003700">
    <property type="term" value="F:DNA-binding transcription factor activity"/>
    <property type="evidence" value="ECO:0007669"/>
    <property type="project" value="InterPro"/>
</dbReference>
<name>A6VNY1_ACTSZ</name>
<dbReference type="EMBL" id="CP000746">
    <property type="protein sequence ID" value="ABR74678.1"/>
    <property type="molecule type" value="Genomic_DNA"/>
</dbReference>
<organism evidence="7 8">
    <name type="scientific">Actinobacillus succinogenes (strain ATCC 55618 / DSM 22257 / CCUG 43843 / 130Z)</name>
    <dbReference type="NCBI Taxonomy" id="339671"/>
    <lineage>
        <taxon>Bacteria</taxon>
        <taxon>Pseudomonadati</taxon>
        <taxon>Pseudomonadota</taxon>
        <taxon>Gammaproteobacteria</taxon>
        <taxon>Pasteurellales</taxon>
        <taxon>Pasteurellaceae</taxon>
        <taxon>Actinobacillus</taxon>
    </lineage>
</organism>
<dbReference type="GO" id="GO:0006351">
    <property type="term" value="P:DNA-templated transcription"/>
    <property type="evidence" value="ECO:0007669"/>
    <property type="project" value="TreeGrafter"/>
</dbReference>
<dbReference type="FunFam" id="1.10.10.10:FF:000001">
    <property type="entry name" value="LysR family transcriptional regulator"/>
    <property type="match status" value="1"/>
</dbReference>
<evidence type="ECO:0000256" key="4">
    <source>
        <dbReference type="ARBA" id="ARBA00023163"/>
    </source>
</evidence>
<dbReference type="RefSeq" id="WP_012073055.1">
    <property type="nucleotide sequence ID" value="NC_009655.1"/>
</dbReference>
<dbReference type="HOGENOM" id="CLU_039613_37_2_6"/>
<keyword evidence="5" id="KW-0812">Transmembrane</keyword>
<gene>
    <name evidence="7" type="ordered locus">Asuc_1318</name>
</gene>
<keyword evidence="3" id="KW-0238">DNA-binding</keyword>
<comment type="similarity">
    <text evidence="1">Belongs to the LysR transcriptional regulatory family.</text>
</comment>
<dbReference type="InterPro" id="IPR036388">
    <property type="entry name" value="WH-like_DNA-bd_sf"/>
</dbReference>
<evidence type="ECO:0000313" key="7">
    <source>
        <dbReference type="EMBL" id="ABR74678.1"/>
    </source>
</evidence>
<dbReference type="PANTHER" id="PTHR30537:SF74">
    <property type="entry name" value="HTH-TYPE TRANSCRIPTIONAL REGULATOR TRPI"/>
    <property type="match status" value="1"/>
</dbReference>
<keyword evidence="4" id="KW-0804">Transcription</keyword>
<keyword evidence="5" id="KW-0472">Membrane</keyword>
<dbReference type="InterPro" id="IPR000847">
    <property type="entry name" value="LysR_HTH_N"/>
</dbReference>
<dbReference type="AlphaFoldDB" id="A6VNY1"/>
<dbReference type="Pfam" id="PF03466">
    <property type="entry name" value="LysR_substrate"/>
    <property type="match status" value="1"/>
</dbReference>
<proteinExistence type="inferred from homology"/>
<keyword evidence="5" id="KW-1133">Transmembrane helix</keyword>
<evidence type="ECO:0000256" key="5">
    <source>
        <dbReference type="SAM" id="Phobius"/>
    </source>
</evidence>
<protein>
    <submittedName>
        <fullName evidence="7">Transcriptional regulator, LysR family</fullName>
    </submittedName>
</protein>
<dbReference type="KEGG" id="asu:Asuc_1318"/>
<feature type="domain" description="HTH lysR-type" evidence="6">
    <location>
        <begin position="5"/>
        <end position="62"/>
    </location>
</feature>